<evidence type="ECO:0000313" key="2">
    <source>
        <dbReference type="Proteomes" id="UP000001963"/>
    </source>
</evidence>
<dbReference type="STRING" id="391165.GbCGDNIH1_1931"/>
<dbReference type="Proteomes" id="UP000001963">
    <property type="component" value="Chromosome"/>
</dbReference>
<dbReference type="GO" id="GO:0008168">
    <property type="term" value="F:methyltransferase activity"/>
    <property type="evidence" value="ECO:0007669"/>
    <property type="project" value="UniProtKB-KW"/>
</dbReference>
<dbReference type="KEGG" id="gbe:GbCGDNIH1_1931"/>
<dbReference type="EC" id="2.1.1.-" evidence="1"/>
<protein>
    <submittedName>
        <fullName evidence="1">O-methyltransferase</fullName>
        <ecNumber evidence="1">2.1.1.-</ecNumber>
    </submittedName>
</protein>
<proteinExistence type="predicted"/>
<dbReference type="eggNOG" id="COG3510">
    <property type="taxonomic scope" value="Bacteria"/>
</dbReference>
<dbReference type="GO" id="GO:0032259">
    <property type="term" value="P:methylation"/>
    <property type="evidence" value="ECO:0007669"/>
    <property type="project" value="UniProtKB-KW"/>
</dbReference>
<dbReference type="HOGENOM" id="CLU_077191_2_1_5"/>
<dbReference type="InterPro" id="IPR029063">
    <property type="entry name" value="SAM-dependent_MTases_sf"/>
</dbReference>
<sequence length="227" mass="26461">MLSCKIKFWIFEMLDAIGLRHGTDKSSRYHDFLNFYDRRFNHLRKEKFLFLEIGVYEGQSLSMWREYFENATVVGVDINQDCMRFNNNGISVRIGDSSNVDFLFDIINEFGKPLIVLDDGSHRWDHQILAFQTLFPILLKGGYYVVEDLDTSFRAHLKRGALEGYSRISAFDYLSLLARRVVADSAFDDEPEHDLFIHENYRSVSTVEFARRTCVISKKTNSDRGPV</sequence>
<dbReference type="SUPFAM" id="SSF53335">
    <property type="entry name" value="S-adenosyl-L-methionine-dependent methyltransferases"/>
    <property type="match status" value="1"/>
</dbReference>
<dbReference type="Gene3D" id="3.40.50.150">
    <property type="entry name" value="Vaccinia Virus protein VP39"/>
    <property type="match status" value="1"/>
</dbReference>
<evidence type="ECO:0000313" key="1">
    <source>
        <dbReference type="EMBL" id="ABI62829.1"/>
    </source>
</evidence>
<accession>Q0BQS3</accession>
<dbReference type="AlphaFoldDB" id="Q0BQS3"/>
<keyword evidence="1" id="KW-0489">Methyltransferase</keyword>
<dbReference type="EMBL" id="CP000394">
    <property type="protein sequence ID" value="ABI62829.1"/>
    <property type="molecule type" value="Genomic_DNA"/>
</dbReference>
<reference evidence="1 2" key="1">
    <citation type="journal article" date="2007" name="J. Bacteriol.">
        <title>Genome sequence analysis of the emerging human pathogenic acetic acid bacterium Granulibacter bethesdensis.</title>
        <authorList>
            <person name="Greenberg D.E."/>
            <person name="Porcella S.F."/>
            <person name="Zelazny A.M."/>
            <person name="Virtaneva K."/>
            <person name="Sturdevant D.E."/>
            <person name="Kupko J.J.III."/>
            <person name="Barbian K.D."/>
            <person name="Babar A."/>
            <person name="Dorward D.W."/>
            <person name="Holland S.M."/>
        </authorList>
    </citation>
    <scope>NUCLEOTIDE SEQUENCE [LARGE SCALE GENOMIC DNA]</scope>
    <source>
        <strain evidence="2">ATCC BAA-1260 / CGDNIH1</strain>
    </source>
</reference>
<keyword evidence="2" id="KW-1185">Reference proteome</keyword>
<name>Q0BQS3_GRABC</name>
<gene>
    <name evidence="1" type="ordered locus">GbCGDNIH1_1931</name>
</gene>
<keyword evidence="1" id="KW-0808">Transferase</keyword>
<organism evidence="1 2">
    <name type="scientific">Granulibacter bethesdensis (strain ATCC BAA-1260 / CGDNIH1)</name>
    <dbReference type="NCBI Taxonomy" id="391165"/>
    <lineage>
        <taxon>Bacteria</taxon>
        <taxon>Pseudomonadati</taxon>
        <taxon>Pseudomonadota</taxon>
        <taxon>Alphaproteobacteria</taxon>
        <taxon>Acetobacterales</taxon>
        <taxon>Acetobacteraceae</taxon>
        <taxon>Granulibacter</taxon>
    </lineage>
</organism>